<keyword evidence="4 7" id="KW-1133">Transmembrane helix</keyword>
<sequence length="280" mass="31201">MSDFELVSSDDDQVSVGGGSRSVEVPPFGNLRPFFKGRLFWSPQASHWILALMALATGTAVFVLLWGSIRFTDPNLLHSQLMTQLPDIVVLLLALICSVFLLLTSLTNPGIVPKGSALSSFSSSPVSEYCSTLQFCMMCQIHRPSLAGHCRRCNNCVAQFDHHCRMLGCCIGELNRRYFLLFLCAITGYNVAISLFLIYFLAAVTPSESTLRYVLFSFTLAVTLVLCMIFAGYLAHNLRLIRMGLLHREFMKGVPARTRGRGSFFTNLFQVLFPKRDSSD</sequence>
<feature type="region of interest" description="Disordered" evidence="8">
    <location>
        <begin position="1"/>
        <end position="21"/>
    </location>
</feature>
<comment type="domain">
    <text evidence="7">The DHHC domain is required for palmitoyltransferase activity.</text>
</comment>
<keyword evidence="3 7" id="KW-0812">Transmembrane</keyword>
<feature type="domain" description="Palmitoyltransferase DHHC" evidence="9">
    <location>
        <begin position="132"/>
        <end position="252"/>
    </location>
</feature>
<evidence type="ECO:0000256" key="2">
    <source>
        <dbReference type="ARBA" id="ARBA00022679"/>
    </source>
</evidence>
<proteinExistence type="inferred from homology"/>
<dbReference type="GO" id="GO:0005783">
    <property type="term" value="C:endoplasmic reticulum"/>
    <property type="evidence" value="ECO:0007669"/>
    <property type="project" value="TreeGrafter"/>
</dbReference>
<evidence type="ECO:0000256" key="8">
    <source>
        <dbReference type="SAM" id="MobiDB-lite"/>
    </source>
</evidence>
<dbReference type="OrthoDB" id="9909019at2759"/>
<keyword evidence="2 7" id="KW-0808">Transferase</keyword>
<dbReference type="Pfam" id="PF01529">
    <property type="entry name" value="DHHC"/>
    <property type="match status" value="1"/>
</dbReference>
<evidence type="ECO:0000256" key="7">
    <source>
        <dbReference type="RuleBase" id="RU079119"/>
    </source>
</evidence>
<name>A0A0N0VE12_LEPPY</name>
<gene>
    <name evidence="10" type="ORF">ABB37_07075</name>
</gene>
<evidence type="ECO:0000256" key="1">
    <source>
        <dbReference type="ARBA" id="ARBA00004141"/>
    </source>
</evidence>
<dbReference type="AlphaFoldDB" id="A0A0N0VE12"/>
<dbReference type="GO" id="GO:0019706">
    <property type="term" value="F:protein-cysteine S-palmitoyltransferase activity"/>
    <property type="evidence" value="ECO:0007669"/>
    <property type="project" value="UniProtKB-EC"/>
</dbReference>
<dbReference type="RefSeq" id="XP_015655583.1">
    <property type="nucleotide sequence ID" value="XM_015805577.1"/>
</dbReference>
<dbReference type="VEuPathDB" id="TriTrypDB:LpyrH10_17_0070"/>
<feature type="transmembrane region" description="Helical" evidence="7">
    <location>
        <begin position="213"/>
        <end position="235"/>
    </location>
</feature>
<dbReference type="Proteomes" id="UP000037923">
    <property type="component" value="Unassembled WGS sequence"/>
</dbReference>
<dbReference type="InterPro" id="IPR001594">
    <property type="entry name" value="Palmitoyltrfase_DHHC"/>
</dbReference>
<keyword evidence="6 7" id="KW-0012">Acyltransferase</keyword>
<evidence type="ECO:0000313" key="10">
    <source>
        <dbReference type="EMBL" id="KPA77144.1"/>
    </source>
</evidence>
<comment type="caution">
    <text evidence="10">The sequence shown here is derived from an EMBL/GenBank/DDBJ whole genome shotgun (WGS) entry which is preliminary data.</text>
</comment>
<evidence type="ECO:0000256" key="4">
    <source>
        <dbReference type="ARBA" id="ARBA00022989"/>
    </source>
</evidence>
<comment type="catalytic activity">
    <reaction evidence="7">
        <text>L-cysteinyl-[protein] + hexadecanoyl-CoA = S-hexadecanoyl-L-cysteinyl-[protein] + CoA</text>
        <dbReference type="Rhea" id="RHEA:36683"/>
        <dbReference type="Rhea" id="RHEA-COMP:10131"/>
        <dbReference type="Rhea" id="RHEA-COMP:11032"/>
        <dbReference type="ChEBI" id="CHEBI:29950"/>
        <dbReference type="ChEBI" id="CHEBI:57287"/>
        <dbReference type="ChEBI" id="CHEBI:57379"/>
        <dbReference type="ChEBI" id="CHEBI:74151"/>
        <dbReference type="EC" id="2.3.1.225"/>
    </reaction>
</comment>
<dbReference type="GO" id="GO:0006612">
    <property type="term" value="P:protein targeting to membrane"/>
    <property type="evidence" value="ECO:0007669"/>
    <property type="project" value="TreeGrafter"/>
</dbReference>
<dbReference type="PANTHER" id="PTHR22883:SF478">
    <property type="entry name" value="PALMITOYLTRANSFERASE"/>
    <property type="match status" value="1"/>
</dbReference>
<keyword evidence="11" id="KW-1185">Reference proteome</keyword>
<evidence type="ECO:0000259" key="9">
    <source>
        <dbReference type="Pfam" id="PF01529"/>
    </source>
</evidence>
<dbReference type="GO" id="GO:0016020">
    <property type="term" value="C:membrane"/>
    <property type="evidence" value="ECO:0007669"/>
    <property type="project" value="UniProtKB-SubCell"/>
</dbReference>
<evidence type="ECO:0000256" key="6">
    <source>
        <dbReference type="ARBA" id="ARBA00023315"/>
    </source>
</evidence>
<dbReference type="EMBL" id="LGTL01000017">
    <property type="protein sequence ID" value="KPA77144.1"/>
    <property type="molecule type" value="Genomic_DNA"/>
</dbReference>
<organism evidence="10 11">
    <name type="scientific">Leptomonas pyrrhocoris</name>
    <name type="common">Firebug parasite</name>
    <dbReference type="NCBI Taxonomy" id="157538"/>
    <lineage>
        <taxon>Eukaryota</taxon>
        <taxon>Discoba</taxon>
        <taxon>Euglenozoa</taxon>
        <taxon>Kinetoplastea</taxon>
        <taxon>Metakinetoplastina</taxon>
        <taxon>Trypanosomatida</taxon>
        <taxon>Trypanosomatidae</taxon>
        <taxon>Leishmaniinae</taxon>
        <taxon>Leptomonas</taxon>
    </lineage>
</organism>
<dbReference type="InterPro" id="IPR039859">
    <property type="entry name" value="PFA4/ZDH16/20/ERF2-like"/>
</dbReference>
<dbReference type="PROSITE" id="PS50216">
    <property type="entry name" value="DHHC"/>
    <property type="match status" value="1"/>
</dbReference>
<comment type="similarity">
    <text evidence="7">Belongs to the DHHC palmitoyltransferase family.</text>
</comment>
<feature type="transmembrane region" description="Helical" evidence="7">
    <location>
        <begin position="88"/>
        <end position="106"/>
    </location>
</feature>
<feature type="transmembrane region" description="Helical" evidence="7">
    <location>
        <begin position="48"/>
        <end position="68"/>
    </location>
</feature>
<comment type="subcellular location">
    <subcellularLocation>
        <location evidence="1">Membrane</location>
        <topology evidence="1">Multi-pass membrane protein</topology>
    </subcellularLocation>
</comment>
<dbReference type="EC" id="2.3.1.225" evidence="7"/>
<reference evidence="10 11" key="1">
    <citation type="submission" date="2015-07" db="EMBL/GenBank/DDBJ databases">
        <title>High-quality genome of monoxenous trypanosomatid Leptomonas pyrrhocoris.</title>
        <authorList>
            <person name="Flegontov P."/>
            <person name="Butenko A."/>
            <person name="Firsov S."/>
            <person name="Vlcek C."/>
            <person name="Logacheva M.D."/>
            <person name="Field M."/>
            <person name="Filatov D."/>
            <person name="Flegontova O."/>
            <person name="Gerasimov E."/>
            <person name="Jackson A.P."/>
            <person name="Kelly S."/>
            <person name="Opperdoes F."/>
            <person name="O'Reilly A."/>
            <person name="Votypka J."/>
            <person name="Yurchenko V."/>
            <person name="Lukes J."/>
        </authorList>
    </citation>
    <scope>NUCLEOTIDE SEQUENCE [LARGE SCALE GENOMIC DNA]</scope>
    <source>
        <strain evidence="10">H10</strain>
    </source>
</reference>
<dbReference type="GeneID" id="26907361"/>
<evidence type="ECO:0000313" key="11">
    <source>
        <dbReference type="Proteomes" id="UP000037923"/>
    </source>
</evidence>
<protein>
    <recommendedName>
        <fullName evidence="7">Palmitoyltransferase</fullName>
        <ecNumber evidence="7">2.3.1.225</ecNumber>
    </recommendedName>
</protein>
<dbReference type="GO" id="GO:0005794">
    <property type="term" value="C:Golgi apparatus"/>
    <property type="evidence" value="ECO:0007669"/>
    <property type="project" value="TreeGrafter"/>
</dbReference>
<evidence type="ECO:0000256" key="5">
    <source>
        <dbReference type="ARBA" id="ARBA00023136"/>
    </source>
</evidence>
<accession>A0A0N0VE12</accession>
<evidence type="ECO:0000256" key="3">
    <source>
        <dbReference type="ARBA" id="ARBA00022692"/>
    </source>
</evidence>
<keyword evidence="5 7" id="KW-0472">Membrane</keyword>
<feature type="transmembrane region" description="Helical" evidence="7">
    <location>
        <begin position="178"/>
        <end position="201"/>
    </location>
</feature>
<dbReference type="PANTHER" id="PTHR22883">
    <property type="entry name" value="ZINC FINGER DHHC DOMAIN CONTAINING PROTEIN"/>
    <property type="match status" value="1"/>
</dbReference>
<dbReference type="OMA" id="YNIRICI"/>